<evidence type="ECO:0000256" key="5">
    <source>
        <dbReference type="RuleBase" id="RU369024"/>
    </source>
</evidence>
<evidence type="ECO:0000256" key="1">
    <source>
        <dbReference type="ARBA" id="ARBA00006484"/>
    </source>
</evidence>
<dbReference type="SMR" id="A0A4Y7LGY4"/>
<dbReference type="InterPro" id="IPR036291">
    <property type="entry name" value="NAD(P)-bd_dom_sf"/>
</dbReference>
<keyword evidence="2 5" id="KW-0521">NADP</keyword>
<dbReference type="PRINTS" id="PR00081">
    <property type="entry name" value="GDHRDH"/>
</dbReference>
<dbReference type="Pfam" id="PF13561">
    <property type="entry name" value="adh_short_C2"/>
    <property type="match status" value="1"/>
</dbReference>
<evidence type="ECO:0000313" key="6">
    <source>
        <dbReference type="EMBL" id="RZC84753.1"/>
    </source>
</evidence>
<dbReference type="GO" id="GO:0016020">
    <property type="term" value="C:membrane"/>
    <property type="evidence" value="ECO:0007669"/>
    <property type="project" value="TreeGrafter"/>
</dbReference>
<dbReference type="PANTHER" id="PTHR43490:SF98">
    <property type="entry name" value="OS02G0640600 PROTEIN"/>
    <property type="match status" value="1"/>
</dbReference>
<protein>
    <recommendedName>
        <fullName evidence="5">Short-chain dehydrogenase/reductase</fullName>
        <ecNumber evidence="5">1.1.1.-</ecNumber>
    </recommendedName>
</protein>
<reference evidence="6 7" key="1">
    <citation type="journal article" date="2018" name="Science">
        <title>The opium poppy genome and morphinan production.</title>
        <authorList>
            <person name="Guo L."/>
            <person name="Winzer T."/>
            <person name="Yang X."/>
            <person name="Li Y."/>
            <person name="Ning Z."/>
            <person name="He Z."/>
            <person name="Teodor R."/>
            <person name="Lu Y."/>
            <person name="Bowser T.A."/>
            <person name="Graham I.A."/>
            <person name="Ye K."/>
        </authorList>
    </citation>
    <scope>NUCLEOTIDE SEQUENCE [LARGE SCALE GENOMIC DNA]</scope>
    <source>
        <strain evidence="7">cv. HN1</strain>
        <tissue evidence="6">Leaves</tissue>
    </source>
</reference>
<keyword evidence="3 5" id="KW-0560">Oxidoreductase</keyword>
<dbReference type="PANTHER" id="PTHR43490">
    <property type="entry name" value="(+)-NEOMENTHOL DEHYDROGENASE"/>
    <property type="match status" value="1"/>
</dbReference>
<proteinExistence type="inferred from homology"/>
<organism evidence="6 7">
    <name type="scientific">Papaver somniferum</name>
    <name type="common">Opium poppy</name>
    <dbReference type="NCBI Taxonomy" id="3469"/>
    <lineage>
        <taxon>Eukaryota</taxon>
        <taxon>Viridiplantae</taxon>
        <taxon>Streptophyta</taxon>
        <taxon>Embryophyta</taxon>
        <taxon>Tracheophyta</taxon>
        <taxon>Spermatophyta</taxon>
        <taxon>Magnoliopsida</taxon>
        <taxon>Ranunculales</taxon>
        <taxon>Papaveraceae</taxon>
        <taxon>Papaveroideae</taxon>
        <taxon>Papaver</taxon>
    </lineage>
</organism>
<sequence>MAKTCPNTVVTKRRCAVVTGGNKGIGFEICKQLSSNGIMVVLTCRDVTKGHEAVEKLKNSNHENVVFHQLDVTDPIANMSSLADFIKTHFGKLDILVNNAGVAGFSVDADRFKAMISDIGEDSEELVKIYEKPEAQELMSETYELAEECLEINYNGVKSVTEVLIPLLQLSDSPRIVNVSSSTGSLKYVSNETALEILGDGDALTEERIDMVVNMLLKDFKENLIETNGWPSFGAAYTTSKACLNAYTRVLAKKIPKFQVNCVCPGLVKTEMNYGIGNYTAEEGAEHVVRIALFPDDGPSGFFYDCSELSAF</sequence>
<dbReference type="InterPro" id="IPR045313">
    <property type="entry name" value="CBR1-like"/>
</dbReference>
<dbReference type="STRING" id="3469.A0A4Y7LGY4"/>
<evidence type="ECO:0000256" key="2">
    <source>
        <dbReference type="ARBA" id="ARBA00022857"/>
    </source>
</evidence>
<dbReference type="AlphaFoldDB" id="A0A4Y7LGY4"/>
<dbReference type="SUPFAM" id="SSF51735">
    <property type="entry name" value="NAD(P)-binding Rossmann-fold domains"/>
    <property type="match status" value="1"/>
</dbReference>
<dbReference type="EC" id="1.1.1.-" evidence="5"/>
<accession>A0A4Y7LGY4</accession>
<dbReference type="Pfam" id="PF00106">
    <property type="entry name" value="adh_short"/>
    <property type="match status" value="1"/>
</dbReference>
<dbReference type="Gene3D" id="3.40.50.720">
    <property type="entry name" value="NAD(P)-binding Rossmann-like Domain"/>
    <property type="match status" value="1"/>
</dbReference>
<dbReference type="PRINTS" id="PR00080">
    <property type="entry name" value="SDRFAMILY"/>
</dbReference>
<keyword evidence="7" id="KW-1185">Reference proteome</keyword>
<evidence type="ECO:0000256" key="3">
    <source>
        <dbReference type="ARBA" id="ARBA00023002"/>
    </source>
</evidence>
<dbReference type="Gramene" id="RZC84753">
    <property type="protein sequence ID" value="RZC84753"/>
    <property type="gene ID" value="C5167_047536"/>
</dbReference>
<comment type="similarity">
    <text evidence="1 4">Belongs to the short-chain dehydrogenases/reductases (SDR) family.</text>
</comment>
<dbReference type="CDD" id="cd05324">
    <property type="entry name" value="carb_red_PTCR-like_SDR_c"/>
    <property type="match status" value="1"/>
</dbReference>
<dbReference type="OMA" id="FVRMEQS"/>
<evidence type="ECO:0000313" key="7">
    <source>
        <dbReference type="Proteomes" id="UP000316621"/>
    </source>
</evidence>
<dbReference type="OrthoDB" id="1933717at2759"/>
<dbReference type="InterPro" id="IPR002347">
    <property type="entry name" value="SDR_fam"/>
</dbReference>
<dbReference type="EMBL" id="CM010725">
    <property type="protein sequence ID" value="RZC84753.1"/>
    <property type="molecule type" value="Genomic_DNA"/>
</dbReference>
<dbReference type="Proteomes" id="UP000316621">
    <property type="component" value="Chromosome 11"/>
</dbReference>
<name>A0A4Y7LGY4_PAPSO</name>
<evidence type="ECO:0000256" key="4">
    <source>
        <dbReference type="RuleBase" id="RU000363"/>
    </source>
</evidence>
<dbReference type="GO" id="GO:0016616">
    <property type="term" value="F:oxidoreductase activity, acting on the CH-OH group of donors, NAD or NADP as acceptor"/>
    <property type="evidence" value="ECO:0007669"/>
    <property type="project" value="InterPro"/>
</dbReference>
<gene>
    <name evidence="6" type="ORF">C5167_047536</name>
</gene>